<dbReference type="Proteomes" id="UP000703661">
    <property type="component" value="Unassembled WGS sequence"/>
</dbReference>
<dbReference type="InterPro" id="IPR045967">
    <property type="entry name" value="HAM1-like_N"/>
</dbReference>
<dbReference type="PANTHER" id="PTHR31138:SF1">
    <property type="entry name" value="PDZ DOMAIN-CONTAINING PROTEIN"/>
    <property type="match status" value="1"/>
</dbReference>
<sequence>MSNDVSAGETSHRDTVLPDSGADIPQHIKQADRDQKFKFFECIQAFMMGRLPTNDQLNQFLALFQSSDALEPRLHMLSRDGRALYKDFQQLIQTTREIIEEKNREELFQNFIYHCTMATDTVPEAVDTSGPMKVTRKSVSADAARKDGQQILQSMKSVARLVTTNSEFRSILNEMFQLAMEVLRDSANIVAQGAHE</sequence>
<proteinExistence type="predicted"/>
<evidence type="ECO:0000313" key="4">
    <source>
        <dbReference type="Proteomes" id="UP000703661"/>
    </source>
</evidence>
<organism evidence="3 4">
    <name type="scientific">Entomortierella chlamydospora</name>
    <dbReference type="NCBI Taxonomy" id="101097"/>
    <lineage>
        <taxon>Eukaryota</taxon>
        <taxon>Fungi</taxon>
        <taxon>Fungi incertae sedis</taxon>
        <taxon>Mucoromycota</taxon>
        <taxon>Mortierellomycotina</taxon>
        <taxon>Mortierellomycetes</taxon>
        <taxon>Mortierellales</taxon>
        <taxon>Mortierellaceae</taxon>
        <taxon>Entomortierella</taxon>
    </lineage>
</organism>
<evidence type="ECO:0000313" key="3">
    <source>
        <dbReference type="EMBL" id="KAG0008622.1"/>
    </source>
</evidence>
<dbReference type="Pfam" id="PF19343">
    <property type="entry name" value="HAM1_N"/>
    <property type="match status" value="1"/>
</dbReference>
<evidence type="ECO:0000256" key="1">
    <source>
        <dbReference type="SAM" id="MobiDB-lite"/>
    </source>
</evidence>
<evidence type="ECO:0000259" key="2">
    <source>
        <dbReference type="Pfam" id="PF19343"/>
    </source>
</evidence>
<comment type="caution">
    <text evidence="3">The sequence shown here is derived from an EMBL/GenBank/DDBJ whole genome shotgun (WGS) entry which is preliminary data.</text>
</comment>
<dbReference type="EMBL" id="JAAAID010001848">
    <property type="protein sequence ID" value="KAG0008622.1"/>
    <property type="molecule type" value="Genomic_DNA"/>
</dbReference>
<feature type="domain" description="HAM1-like N-terminal" evidence="2">
    <location>
        <begin position="27"/>
        <end position="192"/>
    </location>
</feature>
<gene>
    <name evidence="3" type="ORF">BGZ80_003235</name>
</gene>
<name>A0A9P6SWR5_9FUNG</name>
<dbReference type="AlphaFoldDB" id="A0A9P6SWR5"/>
<feature type="region of interest" description="Disordered" evidence="1">
    <location>
        <begin position="1"/>
        <end position="23"/>
    </location>
</feature>
<feature type="non-terminal residue" evidence="3">
    <location>
        <position position="196"/>
    </location>
</feature>
<reference evidence="3" key="1">
    <citation type="journal article" date="2020" name="Fungal Divers.">
        <title>Resolving the Mortierellaceae phylogeny through synthesis of multi-gene phylogenetics and phylogenomics.</title>
        <authorList>
            <person name="Vandepol N."/>
            <person name="Liber J."/>
            <person name="Desiro A."/>
            <person name="Na H."/>
            <person name="Kennedy M."/>
            <person name="Barry K."/>
            <person name="Grigoriev I.V."/>
            <person name="Miller A.N."/>
            <person name="O'Donnell K."/>
            <person name="Stajich J.E."/>
            <person name="Bonito G."/>
        </authorList>
    </citation>
    <scope>NUCLEOTIDE SEQUENCE</scope>
    <source>
        <strain evidence="3">NRRL 2769</strain>
    </source>
</reference>
<protein>
    <recommendedName>
        <fullName evidence="2">HAM1-like N-terminal domain-containing protein</fullName>
    </recommendedName>
</protein>
<keyword evidence="4" id="KW-1185">Reference proteome</keyword>
<accession>A0A9P6SWR5</accession>
<dbReference type="PANTHER" id="PTHR31138">
    <property type="entry name" value="CHROMOSOME 19, WHOLE GENOME SHOTGUN SEQUENCE"/>
    <property type="match status" value="1"/>
</dbReference>